<dbReference type="PANTHER" id="PTHR39267:SF1">
    <property type="entry name" value="SURVIVAL MOTOR NEURON PROTEIN"/>
    <property type="match status" value="1"/>
</dbReference>
<name>A0A0M8ML67_9BASI</name>
<evidence type="ECO:0000256" key="5">
    <source>
        <dbReference type="ARBA" id="ARBA00023242"/>
    </source>
</evidence>
<evidence type="ECO:0000313" key="8">
    <source>
        <dbReference type="Proteomes" id="UP000037751"/>
    </source>
</evidence>
<evidence type="ECO:0000256" key="4">
    <source>
        <dbReference type="ARBA" id="ARBA00023187"/>
    </source>
</evidence>
<comment type="similarity">
    <text evidence="2">Belongs to the SMN family.</text>
</comment>
<organism evidence="7 8">
    <name type="scientific">Malassezia pachydermatis</name>
    <dbReference type="NCBI Taxonomy" id="77020"/>
    <lineage>
        <taxon>Eukaryota</taxon>
        <taxon>Fungi</taxon>
        <taxon>Dikarya</taxon>
        <taxon>Basidiomycota</taxon>
        <taxon>Ustilaginomycotina</taxon>
        <taxon>Malasseziomycetes</taxon>
        <taxon>Malasseziales</taxon>
        <taxon>Malasseziaceae</taxon>
        <taxon>Malassezia</taxon>
    </lineage>
</organism>
<dbReference type="GO" id="GO:0005634">
    <property type="term" value="C:nucleus"/>
    <property type="evidence" value="ECO:0007669"/>
    <property type="project" value="UniProtKB-SubCell"/>
</dbReference>
<keyword evidence="8" id="KW-1185">Reference proteome</keyword>
<feature type="region of interest" description="Disordered" evidence="6">
    <location>
        <begin position="86"/>
        <end position="106"/>
    </location>
</feature>
<dbReference type="OrthoDB" id="197400at2759"/>
<dbReference type="InterPro" id="IPR040424">
    <property type="entry name" value="Smn1"/>
</dbReference>
<dbReference type="AlphaFoldDB" id="A0A0M8ML67"/>
<dbReference type="Proteomes" id="UP000037751">
    <property type="component" value="Unassembled WGS sequence"/>
</dbReference>
<accession>A0A0M8ML67</accession>
<keyword evidence="5" id="KW-0539">Nucleus</keyword>
<dbReference type="GeneID" id="28727401"/>
<evidence type="ECO:0000256" key="1">
    <source>
        <dbReference type="ARBA" id="ARBA00004123"/>
    </source>
</evidence>
<dbReference type="RefSeq" id="XP_017992348.1">
    <property type="nucleotide sequence ID" value="XM_018135526.1"/>
</dbReference>
<reference evidence="7 8" key="1">
    <citation type="submission" date="2015-07" db="EMBL/GenBank/DDBJ databases">
        <title>Draft Genome Sequence of Malassezia furfur CBS1878 and Malassezia pachydermatis CBS1879.</title>
        <authorList>
            <person name="Triana S."/>
            <person name="Ohm R."/>
            <person name="Gonzalez A."/>
            <person name="DeCock H."/>
            <person name="Restrepo S."/>
            <person name="Celis A."/>
        </authorList>
    </citation>
    <scope>NUCLEOTIDE SEQUENCE [LARGE SCALE GENOMIC DNA]</scope>
    <source>
        <strain evidence="7 8">CBS 1879</strain>
    </source>
</reference>
<evidence type="ECO:0008006" key="9">
    <source>
        <dbReference type="Google" id="ProtNLM"/>
    </source>
</evidence>
<proteinExistence type="inferred from homology"/>
<gene>
    <name evidence="7" type="ORF">Malapachy_1014</name>
</gene>
<dbReference type="EMBL" id="LGAV01000003">
    <property type="protein sequence ID" value="KOS14716.1"/>
    <property type="molecule type" value="Genomic_DNA"/>
</dbReference>
<evidence type="ECO:0000256" key="2">
    <source>
        <dbReference type="ARBA" id="ARBA00005371"/>
    </source>
</evidence>
<evidence type="ECO:0000256" key="3">
    <source>
        <dbReference type="ARBA" id="ARBA00022664"/>
    </source>
</evidence>
<dbReference type="STRING" id="77020.A0A0M8ML67"/>
<dbReference type="GO" id="GO:0006397">
    <property type="term" value="P:mRNA processing"/>
    <property type="evidence" value="ECO:0007669"/>
    <property type="project" value="UniProtKB-KW"/>
</dbReference>
<evidence type="ECO:0000313" key="7">
    <source>
        <dbReference type="EMBL" id="KOS14716.1"/>
    </source>
</evidence>
<protein>
    <recommendedName>
        <fullName evidence="9">Survival motor neuron Tudor domain-containing protein</fullName>
    </recommendedName>
</protein>
<dbReference type="PANTHER" id="PTHR39267">
    <property type="entry name" value="SURVIVAL MOTOR NEURON-LIKE PROTEIN 1"/>
    <property type="match status" value="1"/>
</dbReference>
<dbReference type="InterPro" id="IPR047313">
    <property type="entry name" value="SMN_C"/>
</dbReference>
<dbReference type="CDD" id="cd22851">
    <property type="entry name" value="SMN_N"/>
    <property type="match status" value="1"/>
</dbReference>
<evidence type="ECO:0000256" key="6">
    <source>
        <dbReference type="SAM" id="MobiDB-lite"/>
    </source>
</evidence>
<dbReference type="GO" id="GO:0008380">
    <property type="term" value="P:RNA splicing"/>
    <property type="evidence" value="ECO:0007669"/>
    <property type="project" value="UniProtKB-KW"/>
</dbReference>
<comment type="subcellular location">
    <subcellularLocation>
        <location evidence="1">Nucleus</location>
    </subcellularLocation>
</comment>
<comment type="caution">
    <text evidence="7">The sequence shown here is derived from an EMBL/GenBank/DDBJ whole genome shotgun (WGS) entry which is preliminary data.</text>
</comment>
<feature type="region of interest" description="Disordered" evidence="6">
    <location>
        <begin position="20"/>
        <end position="69"/>
    </location>
</feature>
<dbReference type="VEuPathDB" id="FungiDB:Malapachy_1014"/>
<keyword evidence="3" id="KW-0507">mRNA processing</keyword>
<keyword evidence="4" id="KW-0508">mRNA splicing</keyword>
<dbReference type="CDD" id="cd22852">
    <property type="entry name" value="SMN_C"/>
    <property type="match status" value="1"/>
</dbReference>
<sequence>MRRAVVAYDDLPHAQEAVAQVAQPQRRKRAKAAPYVGDHWDAPERVPVATPAPPAPWEDKETGHKRAPSPDEVWYAYQDDEAMIASPTHSTSSPFLDDTASLDDEEATSLTAEEMWDDTFLIEAWDAAEEEYRTFHAHRTEAHNQAAKQTPSVWHSLPSQGFGSTISTLPPPPPPLPTASTTTPGWTRAQEIVASTPNTIGGTTSDERTQTLAMAWYYAGYYTALYEQNS</sequence>